<dbReference type="Gene3D" id="3.40.50.150">
    <property type="entry name" value="Vaccinia Virus protein VP39"/>
    <property type="match status" value="1"/>
</dbReference>
<dbReference type="PATRIC" id="fig|1217799.6.peg.226"/>
<feature type="region of interest" description="Disordered" evidence="5">
    <location>
        <begin position="710"/>
        <end position="753"/>
    </location>
</feature>
<dbReference type="GO" id="GO:0032259">
    <property type="term" value="P:methylation"/>
    <property type="evidence" value="ECO:0007669"/>
    <property type="project" value="UniProtKB-KW"/>
</dbReference>
<gene>
    <name evidence="7" type="ORF">DEALK_02220</name>
</gene>
<dbReference type="SUPFAM" id="SSF53335">
    <property type="entry name" value="S-adenosyl-L-methionine-dependent methyltransferases"/>
    <property type="match status" value="1"/>
</dbReference>
<dbReference type="GO" id="GO:0009007">
    <property type="term" value="F:site-specific DNA-methyltransferase (adenine-specific) activity"/>
    <property type="evidence" value="ECO:0007669"/>
    <property type="project" value="UniProtKB-EC"/>
</dbReference>
<evidence type="ECO:0000313" key="7">
    <source>
        <dbReference type="EMBL" id="KTB49309.1"/>
    </source>
</evidence>
<evidence type="ECO:0000259" key="6">
    <source>
        <dbReference type="Pfam" id="PF18135"/>
    </source>
</evidence>
<dbReference type="Pfam" id="PF18135">
    <property type="entry name" value="Type_ISP_C"/>
    <property type="match status" value="1"/>
</dbReference>
<evidence type="ECO:0000256" key="5">
    <source>
        <dbReference type="SAM" id="MobiDB-lite"/>
    </source>
</evidence>
<dbReference type="RefSeq" id="WP_058437907.1">
    <property type="nucleotide sequence ID" value="NZ_KQ758903.1"/>
</dbReference>
<dbReference type="OrthoDB" id="9758243at2"/>
<feature type="domain" description="Type ISP restriction-modification enzyme LLaBIII C-terminal specificity" evidence="6">
    <location>
        <begin position="680"/>
        <end position="1031"/>
    </location>
</feature>
<dbReference type="PANTHER" id="PTHR33841:SF1">
    <property type="entry name" value="DNA METHYLTRANSFERASE A"/>
    <property type="match status" value="1"/>
</dbReference>
<dbReference type="InterPro" id="IPR050953">
    <property type="entry name" value="N4_N6_ade-DNA_methylase"/>
</dbReference>
<dbReference type="Proteomes" id="UP000053947">
    <property type="component" value="Unassembled WGS sequence"/>
</dbReference>
<dbReference type="InterPro" id="IPR029063">
    <property type="entry name" value="SAM-dependent_MTases_sf"/>
</dbReference>
<name>A0A0W0GL62_9CHLR</name>
<evidence type="ECO:0000313" key="8">
    <source>
        <dbReference type="Proteomes" id="UP000053947"/>
    </source>
</evidence>
<dbReference type="AlphaFoldDB" id="A0A0W0GL62"/>
<sequence length="1093" mass="120825">MPASEMVNSHLITFAAGVREKFASPLGGQPEDQLKNPVENLIRSLAFVLGHELNVVTEATAVDIGRPDMAVAVGGALTGHIELKKPGTGVDPTRFTGHNAQQWGKFKELPNLIYTDGNAWALYRNGQRIGEMVDIGDIDQRGSRGLRLETTPAFFTVIREFLSWEPITPASPCALAEQLAPLCRLLRDDVLQAVTNTESALAQLAYEWRTTLFPDATDEAFADAYAQTLTYALLLARFDGASDLRPARAAETLSHKHKLLGHVLTLLADPQTRLEIGTGVDILVRVIEAVDPTRLIARDPDPWLYFYEDFLAAYDPKMREERGVYYTPVQVVHCQVRLVEQLLIQRFGKPMTYADDDVVLLDPAAGTGTYPLAAITEALERVLNRYGVGAVPPRATKLAKNVHAFELLVGPYAVAHLRVTQKLQEAGATLPADGVHVYLTDTLESPDVAPPGRLPLALRPLVDEHRRAAKVKKETRVLVCIGNPPYERQAFDASEGTDDPLARRERLLGDFINLAVGRTRFSHIASLYNTYVYFWRWALWKVFESPECPGNGIVSYITASSYLNGPGFIGMREVMRRVFDELWIIDLEGGSLGARRTENVFAIQTPVAIAIGVRYGIPNPETPAAVHYAKITGSRDEKLAELDSISSFNDLNWQECSNEWTAPLIPTGRSPFSTWPLLIDLFPWQQPGVKVGRTWPIAVTRDVAEERWHSLASSPPSARGELFADRRFGRGTTTRPSSGMYPPPASPQPILEVTTRSPMPPIVRYAHRSFERKWLLADGRLFRTPSQPLWVSHSEKQIYLVSLLTGVLGTGPATVVAAQVPDLHHFRGSFGGKDVIPLWRDSAGTEANVTNGLLAHLAQVYGAPVSPEELFAYCHATLAGPSYTGSFAEELATSSPRIPITADANLFRRGVELGGRLIWLQTYGERFVPTGQRSSTIPAGRARAVHPVPVIAEGYPRDFHWDEVGETLHVGEGSFTPVSKKVWEFEVSGLRPVKSWLGYRMFEPAGRTSSPLDKIRPCEWPAEFTEELLELLWVLEHTVNMSSDLAEFLEAVIQGGVFLAADLPQPNASQREAPEIPNTRVQVRSTQMPLVEG</sequence>
<dbReference type="STRING" id="1217799.DEALK_02220"/>
<dbReference type="REBASE" id="158622">
    <property type="entry name" value="DalIP33ORF2220P"/>
</dbReference>
<keyword evidence="2" id="KW-0489">Methyltransferase</keyword>
<protein>
    <recommendedName>
        <fullName evidence="1">site-specific DNA-methyltransferase (adenine-specific)</fullName>
        <ecNumber evidence="1">2.1.1.72</ecNumber>
    </recommendedName>
</protein>
<dbReference type="PRINTS" id="PR00507">
    <property type="entry name" value="N12N6MTFRASE"/>
</dbReference>
<evidence type="ECO:0000256" key="3">
    <source>
        <dbReference type="ARBA" id="ARBA00022679"/>
    </source>
</evidence>
<evidence type="ECO:0000256" key="4">
    <source>
        <dbReference type="ARBA" id="ARBA00047942"/>
    </source>
</evidence>
<dbReference type="EMBL" id="LFDV01000001">
    <property type="protein sequence ID" value="KTB49309.1"/>
    <property type="molecule type" value="Genomic_DNA"/>
</dbReference>
<comment type="catalytic activity">
    <reaction evidence="4">
        <text>a 2'-deoxyadenosine in DNA + S-adenosyl-L-methionine = an N(6)-methyl-2'-deoxyadenosine in DNA + S-adenosyl-L-homocysteine + H(+)</text>
        <dbReference type="Rhea" id="RHEA:15197"/>
        <dbReference type="Rhea" id="RHEA-COMP:12418"/>
        <dbReference type="Rhea" id="RHEA-COMP:12419"/>
        <dbReference type="ChEBI" id="CHEBI:15378"/>
        <dbReference type="ChEBI" id="CHEBI:57856"/>
        <dbReference type="ChEBI" id="CHEBI:59789"/>
        <dbReference type="ChEBI" id="CHEBI:90615"/>
        <dbReference type="ChEBI" id="CHEBI:90616"/>
        <dbReference type="EC" id="2.1.1.72"/>
    </reaction>
</comment>
<evidence type="ECO:0000256" key="2">
    <source>
        <dbReference type="ARBA" id="ARBA00022603"/>
    </source>
</evidence>
<comment type="caution">
    <text evidence="7">The sequence shown here is derived from an EMBL/GenBank/DDBJ whole genome shotgun (WGS) entry which is preliminary data.</text>
</comment>
<organism evidence="7 8">
    <name type="scientific">Dehalogenimonas alkenigignens</name>
    <dbReference type="NCBI Taxonomy" id="1217799"/>
    <lineage>
        <taxon>Bacteria</taxon>
        <taxon>Bacillati</taxon>
        <taxon>Chloroflexota</taxon>
        <taxon>Dehalococcoidia</taxon>
        <taxon>Dehalococcoidales</taxon>
        <taxon>Dehalococcoidaceae</taxon>
        <taxon>Dehalogenimonas</taxon>
    </lineage>
</organism>
<keyword evidence="8" id="KW-1185">Reference proteome</keyword>
<dbReference type="EC" id="2.1.1.72" evidence="1"/>
<evidence type="ECO:0000256" key="1">
    <source>
        <dbReference type="ARBA" id="ARBA00011900"/>
    </source>
</evidence>
<dbReference type="InterPro" id="IPR041635">
    <property type="entry name" value="Type_ISP_LLaBIII_C"/>
</dbReference>
<accession>A0A0W0GL62</accession>
<reference evidence="7 8" key="1">
    <citation type="submission" date="2015-06" db="EMBL/GenBank/DDBJ databases">
        <title>Genome sequence of the organohalide-respiring Dehalogenimonas alkenigignens type strain (IP3-3T).</title>
        <authorList>
            <person name="Key T.A."/>
            <person name="Richmond D.P."/>
            <person name="Bowman K.S."/>
            <person name="Cho Y.-J."/>
            <person name="Chun J."/>
            <person name="da Costa M.S."/>
            <person name="Rainey F.A."/>
            <person name="Moe W.M."/>
        </authorList>
    </citation>
    <scope>NUCLEOTIDE SEQUENCE [LARGE SCALE GENOMIC DNA]</scope>
    <source>
        <strain evidence="7 8">IP3-3</strain>
    </source>
</reference>
<dbReference type="PANTHER" id="PTHR33841">
    <property type="entry name" value="DNA METHYLTRANSFERASE YEEA-RELATED"/>
    <property type="match status" value="1"/>
</dbReference>
<keyword evidence="3" id="KW-0808">Transferase</keyword>
<proteinExistence type="predicted"/>